<name>A0A2H0C0U2_9BACT</name>
<keyword evidence="1" id="KW-1133">Transmembrane helix</keyword>
<feature type="transmembrane region" description="Helical" evidence="1">
    <location>
        <begin position="49"/>
        <end position="70"/>
    </location>
</feature>
<feature type="transmembrane region" description="Helical" evidence="1">
    <location>
        <begin position="323"/>
        <end position="344"/>
    </location>
</feature>
<feature type="domain" description="Glycosyltransferase RgtA/B/C/D-like" evidence="2">
    <location>
        <begin position="64"/>
        <end position="217"/>
    </location>
</feature>
<feature type="transmembrane region" description="Helical" evidence="1">
    <location>
        <begin position="200"/>
        <end position="217"/>
    </location>
</feature>
<comment type="caution">
    <text evidence="3">The sequence shown here is derived from an EMBL/GenBank/DDBJ whole genome shotgun (WGS) entry which is preliminary data.</text>
</comment>
<feature type="transmembrane region" description="Helical" evidence="1">
    <location>
        <begin position="161"/>
        <end position="188"/>
    </location>
</feature>
<feature type="transmembrane region" description="Helical" evidence="1">
    <location>
        <begin position="299"/>
        <end position="316"/>
    </location>
</feature>
<accession>A0A2H0C0U2</accession>
<proteinExistence type="predicted"/>
<dbReference type="Proteomes" id="UP000231021">
    <property type="component" value="Unassembled WGS sequence"/>
</dbReference>
<gene>
    <name evidence="3" type="ORF">COW98_01580</name>
</gene>
<feature type="transmembrane region" description="Helical" evidence="1">
    <location>
        <begin position="7"/>
        <end position="29"/>
    </location>
</feature>
<dbReference type="EMBL" id="PCTB01000032">
    <property type="protein sequence ID" value="PIP62888.1"/>
    <property type="molecule type" value="Genomic_DNA"/>
</dbReference>
<dbReference type="AlphaFoldDB" id="A0A2H0C0U2"/>
<feature type="transmembrane region" description="Helical" evidence="1">
    <location>
        <begin position="350"/>
        <end position="370"/>
    </location>
</feature>
<evidence type="ECO:0000256" key="1">
    <source>
        <dbReference type="SAM" id="Phobius"/>
    </source>
</evidence>
<sequence length="475" mass="56128">MKKISKIVVWLFLFSLLLRVFHLSYFISFHQDQVRDLYYLKDHFEKGQFILLGPKASVGNFFLPPFWYYLMSVAYIFSKSPLSPAFLTALLSSITTVVIFIFIKKFYDEKLAFITATLYAVSPLSIEYSRFAWNPNPIPLFTILTFYFLYEYLFNKKNKSFYLGIITANLAFQLHYQGLVIFIFYFLVILFSKKFTLKKFFQYLLINLILVLPFIIYEIQNNFKNSLGIINFLIASQTTAKLKLFGIPFFIKFIFKDFSLFLARVMFFKNKILGFFALLILGFSLLISLLKLAKLSKPFKLLNLFLIFSFIMLFFYKNSLIDFYLLFLIPIVIIYFVLISKNILGEKLTLGLFFILILINLLKSPTLGVYDKTFLWITKSIKKITITKNYCVSYSIFPQNFIESKYRYTMTLVKNKPVYENCDLTMYYRCDPKVKTGYYLCENAICTRTPIDLSWGKLIDMKPLDYSVKIYEFDF</sequence>
<feature type="transmembrane region" description="Helical" evidence="1">
    <location>
        <begin position="82"/>
        <end position="103"/>
    </location>
</feature>
<organism evidence="3 4">
    <name type="scientific">Candidatus Roizmanbacteria bacterium CG22_combo_CG10-13_8_21_14_all_35_9</name>
    <dbReference type="NCBI Taxonomy" id="1974861"/>
    <lineage>
        <taxon>Bacteria</taxon>
        <taxon>Candidatus Roizmaniibacteriota</taxon>
    </lineage>
</organism>
<keyword evidence="1" id="KW-0472">Membrane</keyword>
<evidence type="ECO:0000313" key="4">
    <source>
        <dbReference type="Proteomes" id="UP000231021"/>
    </source>
</evidence>
<feature type="transmembrane region" description="Helical" evidence="1">
    <location>
        <begin position="229"/>
        <end position="251"/>
    </location>
</feature>
<feature type="transmembrane region" description="Helical" evidence="1">
    <location>
        <begin position="272"/>
        <end position="293"/>
    </location>
</feature>
<dbReference type="Pfam" id="PF13231">
    <property type="entry name" value="PMT_2"/>
    <property type="match status" value="1"/>
</dbReference>
<reference evidence="3 4" key="1">
    <citation type="submission" date="2017-09" db="EMBL/GenBank/DDBJ databases">
        <title>Depth-based differentiation of microbial function through sediment-hosted aquifers and enrichment of novel symbionts in the deep terrestrial subsurface.</title>
        <authorList>
            <person name="Probst A.J."/>
            <person name="Ladd B."/>
            <person name="Jarett J.K."/>
            <person name="Geller-Mcgrath D.E."/>
            <person name="Sieber C.M."/>
            <person name="Emerson J.B."/>
            <person name="Anantharaman K."/>
            <person name="Thomas B.C."/>
            <person name="Malmstrom R."/>
            <person name="Stieglmeier M."/>
            <person name="Klingl A."/>
            <person name="Woyke T."/>
            <person name="Ryan C.M."/>
            <person name="Banfield J.F."/>
        </authorList>
    </citation>
    <scope>NUCLEOTIDE SEQUENCE [LARGE SCALE GENOMIC DNA]</scope>
    <source>
        <strain evidence="3">CG22_combo_CG10-13_8_21_14_all_35_9</strain>
    </source>
</reference>
<dbReference type="InterPro" id="IPR038731">
    <property type="entry name" value="RgtA/B/C-like"/>
</dbReference>
<protein>
    <recommendedName>
        <fullName evidence="2">Glycosyltransferase RgtA/B/C/D-like domain-containing protein</fullName>
    </recommendedName>
</protein>
<keyword evidence="1" id="KW-0812">Transmembrane</keyword>
<feature type="transmembrane region" description="Helical" evidence="1">
    <location>
        <begin position="138"/>
        <end position="155"/>
    </location>
</feature>
<evidence type="ECO:0000259" key="2">
    <source>
        <dbReference type="Pfam" id="PF13231"/>
    </source>
</evidence>
<evidence type="ECO:0000313" key="3">
    <source>
        <dbReference type="EMBL" id="PIP62888.1"/>
    </source>
</evidence>